<evidence type="ECO:0000259" key="5">
    <source>
        <dbReference type="Pfam" id="PF07715"/>
    </source>
</evidence>
<accession>A0A5B8W1I9</accession>
<gene>
    <name evidence="6" type="ORF">FSB76_12690</name>
</gene>
<evidence type="ECO:0000256" key="2">
    <source>
        <dbReference type="ARBA" id="ARBA00023136"/>
    </source>
</evidence>
<dbReference type="Gene3D" id="2.170.130.10">
    <property type="entry name" value="TonB-dependent receptor, plug domain"/>
    <property type="match status" value="1"/>
</dbReference>
<evidence type="ECO:0000256" key="3">
    <source>
        <dbReference type="ARBA" id="ARBA00023237"/>
    </source>
</evidence>
<keyword evidence="4" id="KW-0732">Signal</keyword>
<keyword evidence="2" id="KW-0472">Membrane</keyword>
<feature type="domain" description="TonB-dependent receptor plug" evidence="5">
    <location>
        <begin position="81"/>
        <end position="201"/>
    </location>
</feature>
<dbReference type="Proteomes" id="UP000321362">
    <property type="component" value="Chromosome"/>
</dbReference>
<dbReference type="KEGG" id="mgk:FSB76_12690"/>
<dbReference type="InterPro" id="IPR037066">
    <property type="entry name" value="Plug_dom_sf"/>
</dbReference>
<sequence length="997" mass="113403">MRYLWLCFVVFLAITTKALTCLAKDNRGERSKINYIVFNNDTTVRRDTTVKDSLLKDSTNFIKKRTIYNFFTDSVTKKPYELSLFPAVSLQQLLKGKFAGLYVQEPSGEPGSVQNMFIRGAPMPLLSQREVYQSQPLVVLDGIPIITEHPFAFDIQQYEFNRPGPATNIFAGIDMNNIASIEVLKDLAATAVYGPRAVNGVIVLSSKTPGASRSITFDSYIGLAQRPQVTTINGKYENAFRQRFYDQYTTNGRYSDDENYPIYLSDSLNNVYSGKADWSDLYYRNALVYGINFGISGGTNRANFRFSLGDMKNEGVADGTALNRYSAMFNINMKPVKWLLFSTMVNANRLDRTRNKNLRDRFAQINYFPDLSAPLPPNKDYYANYLKEYQKGFDNNKTNIIDGYARIGVEFGKFNFSTTFGVDYNEGYRDVFYARTLLQGNSYASNYFGFNQRLMLDNKATYSFNLNKVHDFQMEVGQSTQWNIYKYSNAYAYKGVNDFIKINLLNSDPNDPNYLTPVAFPRELTYRFLDKTRDNLVSFYGKVDYTLKEKYLLSVTLRADGSSNAQPTSRWFYSPVVSAAWNIKKEILKDNTTVNDLLLRVSAGRLGRLNAYDNYAQGPQYTASVGYTGNLTVPGYNAFGVLTRPYSTGWIGYGIPWSYSDQLNLGVDAGLLNNRLHLSVDWYNKDEKNQLIGIPAFAEYGYKQSIESGMAVNNSGIDVSIAANIINHKNFGWSSSLNLNHNTNKLKALPRGLNEIIIGDKLLKVGQPVDQYWLLVNDGIYTSNDQVPVVNGQPTKYNGIPLQAGDPKWRDLNGDNAIDNNDKILTGHSLPKISGGFDNNFRYGNWSLNLNFYFNLGRNLINQEMANRFDFINREGNSDVNSVKEITYWEKRGDYSKYPLYNPWSTVIPYRVDQNLFLENASFLKLRTVLVGYDLTKTLRRKSINVTRFYVYASVNNVFTITPYTGQDPELVNYNGYDTGYGLPIPRTYTLGVKMEL</sequence>
<dbReference type="InterPro" id="IPR012910">
    <property type="entry name" value="Plug_dom"/>
</dbReference>
<evidence type="ECO:0000313" key="6">
    <source>
        <dbReference type="EMBL" id="QEC76762.1"/>
    </source>
</evidence>
<dbReference type="OrthoDB" id="9768177at2"/>
<dbReference type="InterPro" id="IPR023996">
    <property type="entry name" value="TonB-dep_OMP_SusC/RagA"/>
</dbReference>
<evidence type="ECO:0000313" key="7">
    <source>
        <dbReference type="Proteomes" id="UP000321362"/>
    </source>
</evidence>
<dbReference type="EMBL" id="CP042437">
    <property type="protein sequence ID" value="QEC76762.1"/>
    <property type="molecule type" value="Genomic_DNA"/>
</dbReference>
<name>A0A5B8W1I9_9SPHI</name>
<dbReference type="NCBIfam" id="TIGR04056">
    <property type="entry name" value="OMP_RagA_SusC"/>
    <property type="match status" value="1"/>
</dbReference>
<keyword evidence="7" id="KW-1185">Reference proteome</keyword>
<dbReference type="AlphaFoldDB" id="A0A5B8W1I9"/>
<dbReference type="InterPro" id="IPR036942">
    <property type="entry name" value="Beta-barrel_TonB_sf"/>
</dbReference>
<comment type="subcellular location">
    <subcellularLocation>
        <location evidence="1">Cell outer membrane</location>
    </subcellularLocation>
</comment>
<evidence type="ECO:0000256" key="1">
    <source>
        <dbReference type="ARBA" id="ARBA00004442"/>
    </source>
</evidence>
<dbReference type="Pfam" id="PF07715">
    <property type="entry name" value="Plug"/>
    <property type="match status" value="1"/>
</dbReference>
<keyword evidence="3" id="KW-0998">Cell outer membrane</keyword>
<organism evidence="6 7">
    <name type="scientific">Mucilaginibacter ginsenosidivorax</name>
    <dbReference type="NCBI Taxonomy" id="862126"/>
    <lineage>
        <taxon>Bacteria</taxon>
        <taxon>Pseudomonadati</taxon>
        <taxon>Bacteroidota</taxon>
        <taxon>Sphingobacteriia</taxon>
        <taxon>Sphingobacteriales</taxon>
        <taxon>Sphingobacteriaceae</taxon>
        <taxon>Mucilaginibacter</taxon>
    </lineage>
</organism>
<protein>
    <submittedName>
        <fullName evidence="6">SusC/RagA family TonB-linked outer membrane protein</fullName>
    </submittedName>
</protein>
<feature type="chain" id="PRO_5023046223" evidence="4">
    <location>
        <begin position="24"/>
        <end position="997"/>
    </location>
</feature>
<evidence type="ECO:0000256" key="4">
    <source>
        <dbReference type="SAM" id="SignalP"/>
    </source>
</evidence>
<dbReference type="Gene3D" id="2.40.170.20">
    <property type="entry name" value="TonB-dependent receptor, beta-barrel domain"/>
    <property type="match status" value="1"/>
</dbReference>
<dbReference type="GO" id="GO:0009279">
    <property type="term" value="C:cell outer membrane"/>
    <property type="evidence" value="ECO:0007669"/>
    <property type="project" value="UniProtKB-SubCell"/>
</dbReference>
<proteinExistence type="predicted"/>
<feature type="signal peptide" evidence="4">
    <location>
        <begin position="1"/>
        <end position="23"/>
    </location>
</feature>
<reference evidence="6 7" key="1">
    <citation type="journal article" date="2013" name="J. Microbiol.">
        <title>Mucilaginibacter ginsenosidivorax sp. nov., with ginsenoside converting activity isolated from sediment.</title>
        <authorList>
            <person name="Kim J.K."/>
            <person name="Choi T.E."/>
            <person name="Liu Q.M."/>
            <person name="Park H.Y."/>
            <person name="Yi T.H."/>
            <person name="Yoon M.H."/>
            <person name="Kim S.C."/>
            <person name="Im W.T."/>
        </authorList>
    </citation>
    <scope>NUCLEOTIDE SEQUENCE [LARGE SCALE GENOMIC DNA]</scope>
    <source>
        <strain evidence="6 7">KHI28</strain>
    </source>
</reference>
<dbReference type="SUPFAM" id="SSF56935">
    <property type="entry name" value="Porins"/>
    <property type="match status" value="1"/>
</dbReference>